<protein>
    <submittedName>
        <fullName evidence="3">Polyprotein</fullName>
    </submittedName>
</protein>
<sequence length="137" mass="15228">MLLPDRTQREIVPIPGREALQRNFADMGKNGFKMGKDKYSFRTVTIHERFTLMYRGYVLRVVDNGDADRDDKFLANHASIVFTQENNANAKDAGTEDARTDNEDPPVDASAEAATEPIVVNTSSSSYSAEWPALGND</sequence>
<feature type="region of interest" description="Disordered" evidence="1">
    <location>
        <begin position="84"/>
        <end position="137"/>
    </location>
</feature>
<name>A0A1I7Z1G8_9BILA</name>
<proteinExistence type="predicted"/>
<dbReference type="WBParaSite" id="L893_g21963.t1">
    <property type="protein sequence ID" value="L893_g21963.t1"/>
    <property type="gene ID" value="L893_g21963"/>
</dbReference>
<evidence type="ECO:0000313" key="2">
    <source>
        <dbReference type="Proteomes" id="UP000095287"/>
    </source>
</evidence>
<dbReference type="AlphaFoldDB" id="A0A1I7Z1G8"/>
<accession>A0A1I7Z1G8</accession>
<feature type="compositionally biased region" description="Basic and acidic residues" evidence="1">
    <location>
        <begin position="93"/>
        <end position="102"/>
    </location>
</feature>
<keyword evidence="2" id="KW-1185">Reference proteome</keyword>
<organism evidence="2 3">
    <name type="scientific">Steinernema glaseri</name>
    <dbReference type="NCBI Taxonomy" id="37863"/>
    <lineage>
        <taxon>Eukaryota</taxon>
        <taxon>Metazoa</taxon>
        <taxon>Ecdysozoa</taxon>
        <taxon>Nematoda</taxon>
        <taxon>Chromadorea</taxon>
        <taxon>Rhabditida</taxon>
        <taxon>Tylenchina</taxon>
        <taxon>Panagrolaimomorpha</taxon>
        <taxon>Strongyloidoidea</taxon>
        <taxon>Steinernematidae</taxon>
        <taxon>Steinernema</taxon>
    </lineage>
</organism>
<evidence type="ECO:0000256" key="1">
    <source>
        <dbReference type="SAM" id="MobiDB-lite"/>
    </source>
</evidence>
<evidence type="ECO:0000313" key="3">
    <source>
        <dbReference type="WBParaSite" id="L893_g21963.t1"/>
    </source>
</evidence>
<reference evidence="3" key="1">
    <citation type="submission" date="2016-11" db="UniProtKB">
        <authorList>
            <consortium name="WormBaseParasite"/>
        </authorList>
    </citation>
    <scope>IDENTIFICATION</scope>
</reference>
<dbReference type="Proteomes" id="UP000095287">
    <property type="component" value="Unplaced"/>
</dbReference>